<dbReference type="KEGG" id="ssl:SS1G_07351"/>
<feature type="region of interest" description="Disordered" evidence="1">
    <location>
        <begin position="158"/>
        <end position="177"/>
    </location>
</feature>
<dbReference type="PANTHER" id="PTHR34693">
    <property type="entry name" value="PROTEIN PAR32"/>
    <property type="match status" value="1"/>
</dbReference>
<reference evidence="3" key="1">
    <citation type="journal article" date="2017" name="Genome Biol. Evol.">
        <title>The complete genome sequence of the phytopathogenic fungus Sclerotinia sclerotiorum reveals insights into the genome architecture of broad host range pathogens.</title>
        <authorList>
            <person name="Derbyshire M."/>
            <person name="Denton-Giles M."/>
            <person name="Hegedus D."/>
            <person name="Seifbarghy S."/>
            <person name="Rollins J."/>
            <person name="van Kan J."/>
            <person name="Seidl M.F."/>
            <person name="Faino L."/>
            <person name="Mbengue M."/>
            <person name="Navaud O."/>
            <person name="Raffaele S."/>
            <person name="Hammond-Kosack K."/>
            <person name="Heard S."/>
            <person name="Oliver R."/>
        </authorList>
    </citation>
    <scope>NUCLEOTIDE SEQUENCE [LARGE SCALE GENOMIC DNA]</scope>
    <source>
        <strain evidence="3">ATCC 18683 / 1980 / Ss-1</strain>
    </source>
</reference>
<dbReference type="AlphaFoldDB" id="A0A1D9Q5K6"/>
<dbReference type="EMBL" id="CP017819">
    <property type="protein sequence ID" value="APA10215.1"/>
    <property type="molecule type" value="Genomic_DNA"/>
</dbReference>
<feature type="compositionally biased region" description="Polar residues" evidence="1">
    <location>
        <begin position="26"/>
        <end position="35"/>
    </location>
</feature>
<evidence type="ECO:0000256" key="1">
    <source>
        <dbReference type="SAM" id="MobiDB-lite"/>
    </source>
</evidence>
<dbReference type="OrthoDB" id="4159136at2759"/>
<evidence type="ECO:0000313" key="2">
    <source>
        <dbReference type="EMBL" id="APA10215.1"/>
    </source>
</evidence>
<dbReference type="VEuPathDB" id="FungiDB:sscle_06g049850"/>
<organism evidence="2 3">
    <name type="scientific">Sclerotinia sclerotiorum (strain ATCC 18683 / 1980 / Ss-1)</name>
    <name type="common">White mold</name>
    <name type="synonym">Whetzelinia sclerotiorum</name>
    <dbReference type="NCBI Taxonomy" id="665079"/>
    <lineage>
        <taxon>Eukaryota</taxon>
        <taxon>Fungi</taxon>
        <taxon>Dikarya</taxon>
        <taxon>Ascomycota</taxon>
        <taxon>Pezizomycotina</taxon>
        <taxon>Leotiomycetes</taxon>
        <taxon>Helotiales</taxon>
        <taxon>Sclerotiniaceae</taxon>
        <taxon>Sclerotinia</taxon>
    </lineage>
</organism>
<protein>
    <submittedName>
        <fullName evidence="2">Uncharacterized protein</fullName>
    </submittedName>
</protein>
<name>A0A1D9Q5K6_SCLS1</name>
<dbReference type="RefSeq" id="XP_001591905.1">
    <property type="nucleotide sequence ID" value="XM_001591855.1"/>
</dbReference>
<feature type="compositionally biased region" description="Polar residues" evidence="1">
    <location>
        <begin position="84"/>
        <end position="102"/>
    </location>
</feature>
<feature type="compositionally biased region" description="Polar residues" evidence="1">
    <location>
        <begin position="110"/>
        <end position="120"/>
    </location>
</feature>
<gene>
    <name evidence="2" type="ORF">sscle_06g049850</name>
</gene>
<evidence type="ECO:0000313" key="3">
    <source>
        <dbReference type="Proteomes" id="UP000177798"/>
    </source>
</evidence>
<proteinExistence type="predicted"/>
<feature type="region of interest" description="Disordered" evidence="1">
    <location>
        <begin position="1"/>
        <end position="133"/>
    </location>
</feature>
<dbReference type="PANTHER" id="PTHR34693:SF5">
    <property type="match status" value="1"/>
</dbReference>
<dbReference type="InterPro" id="IPR053203">
    <property type="entry name" value="Cisplatin_resist-associated"/>
</dbReference>
<sequence>MSEETYKKVGRGGAGNFYSKQDVERSNGTSDLEAQSSSSNSNSAKHNKTPSLISQALRAVGGGPPPEYQHTGRGGAGNLASPASLLNSGLTQTTTNYENPTINPAPPSSSPRNVKSSMQSVVYKGGRGGAGNYNWEADEIVKENQRISEENSRREIEKKVVGDVDGDGEGGLRKPGRAYDINAGKEVEGGKVGALGGRGGVLGAGLE</sequence>
<dbReference type="OMA" id="EYQHTGR"/>
<dbReference type="Proteomes" id="UP000177798">
    <property type="component" value="Chromosome 6"/>
</dbReference>
<accession>A0A1D9Q5K6</accession>